<dbReference type="SUPFAM" id="SSF81321">
    <property type="entry name" value="Family A G protein-coupled receptor-like"/>
    <property type="match status" value="1"/>
</dbReference>
<comment type="caution">
    <text evidence="9">The sequence shown here is derived from an EMBL/GenBank/DDBJ whole genome shotgun (WGS) entry which is preliminary data.</text>
</comment>
<keyword evidence="2 5" id="KW-0812">Transmembrane</keyword>
<feature type="transmembrane region" description="Helical" evidence="7">
    <location>
        <begin position="451"/>
        <end position="472"/>
    </location>
</feature>
<dbReference type="GO" id="GO:0016020">
    <property type="term" value="C:membrane"/>
    <property type="evidence" value="ECO:0007669"/>
    <property type="project" value="UniProtKB-SubCell"/>
</dbReference>
<dbReference type="InterPro" id="IPR052954">
    <property type="entry name" value="GPCR-Ligand_Int"/>
</dbReference>
<evidence type="ECO:0000256" key="1">
    <source>
        <dbReference type="ARBA" id="ARBA00004370"/>
    </source>
</evidence>
<evidence type="ECO:0000313" key="10">
    <source>
        <dbReference type="Proteomes" id="UP000749559"/>
    </source>
</evidence>
<keyword evidence="4 7" id="KW-0472">Membrane</keyword>
<dbReference type="Gene3D" id="1.20.1070.10">
    <property type="entry name" value="Rhodopsin 7-helix transmembrane proteins"/>
    <property type="match status" value="1"/>
</dbReference>
<evidence type="ECO:0000256" key="5">
    <source>
        <dbReference type="RuleBase" id="RU000688"/>
    </source>
</evidence>
<keyword evidence="3 7" id="KW-1133">Transmembrane helix</keyword>
<feature type="region of interest" description="Disordered" evidence="6">
    <location>
        <begin position="553"/>
        <end position="582"/>
    </location>
</feature>
<reference evidence="9" key="1">
    <citation type="submission" date="2022-03" db="EMBL/GenBank/DDBJ databases">
        <authorList>
            <person name="Martin C."/>
        </authorList>
    </citation>
    <scope>NUCLEOTIDE SEQUENCE</scope>
</reference>
<dbReference type="Proteomes" id="UP000749559">
    <property type="component" value="Unassembled WGS sequence"/>
</dbReference>
<evidence type="ECO:0000256" key="3">
    <source>
        <dbReference type="ARBA" id="ARBA00022989"/>
    </source>
</evidence>
<feature type="transmembrane region" description="Helical" evidence="7">
    <location>
        <begin position="300"/>
        <end position="324"/>
    </location>
</feature>
<accession>A0A8J1UAN2</accession>
<feature type="transmembrane region" description="Helical" evidence="7">
    <location>
        <begin position="223"/>
        <end position="244"/>
    </location>
</feature>
<comment type="subcellular location">
    <subcellularLocation>
        <location evidence="1">Membrane</location>
    </subcellularLocation>
</comment>
<evidence type="ECO:0000256" key="8">
    <source>
        <dbReference type="SAM" id="SignalP"/>
    </source>
</evidence>
<evidence type="ECO:0000256" key="2">
    <source>
        <dbReference type="ARBA" id="ARBA00022692"/>
    </source>
</evidence>
<feature type="transmembrane region" description="Helical" evidence="7">
    <location>
        <begin position="507"/>
        <end position="530"/>
    </location>
</feature>
<feature type="signal peptide" evidence="8">
    <location>
        <begin position="1"/>
        <end position="27"/>
    </location>
</feature>
<dbReference type="PRINTS" id="PR00237">
    <property type="entry name" value="GPCRRHODOPSN"/>
</dbReference>
<evidence type="ECO:0000256" key="7">
    <source>
        <dbReference type="SAM" id="Phobius"/>
    </source>
</evidence>
<dbReference type="PANTHER" id="PTHR46641:SF2">
    <property type="entry name" value="FMRFAMIDE RECEPTOR"/>
    <property type="match status" value="1"/>
</dbReference>
<protein>
    <submittedName>
        <fullName evidence="9">Uncharacterized protein</fullName>
    </submittedName>
</protein>
<evidence type="ECO:0000256" key="4">
    <source>
        <dbReference type="ARBA" id="ARBA00023136"/>
    </source>
</evidence>
<comment type="similarity">
    <text evidence="5">Belongs to the G-protein coupled receptor 1 family.</text>
</comment>
<proteinExistence type="inferred from homology"/>
<dbReference type="AlphaFoldDB" id="A0A8J1UAN2"/>
<dbReference type="PROSITE" id="PS50262">
    <property type="entry name" value="G_PROTEIN_RECEP_F1_2"/>
    <property type="match status" value="1"/>
</dbReference>
<evidence type="ECO:0000313" key="9">
    <source>
        <dbReference type="EMBL" id="CAH1772990.1"/>
    </source>
</evidence>
<feature type="transmembrane region" description="Helical" evidence="7">
    <location>
        <begin position="264"/>
        <end position="280"/>
    </location>
</feature>
<keyword evidence="8" id="KW-0732">Signal</keyword>
<gene>
    <name evidence="9" type="ORF">OFUS_LOCUS648</name>
</gene>
<feature type="transmembrane region" description="Helical" evidence="7">
    <location>
        <begin position="397"/>
        <end position="424"/>
    </location>
</feature>
<dbReference type="EMBL" id="CAIIXF020000001">
    <property type="protein sequence ID" value="CAH1772990.1"/>
    <property type="molecule type" value="Genomic_DNA"/>
</dbReference>
<dbReference type="OrthoDB" id="6238451at2759"/>
<feature type="transmembrane region" description="Helical" evidence="7">
    <location>
        <begin position="345"/>
        <end position="365"/>
    </location>
</feature>
<name>A0A8J1UAN2_OWEFU</name>
<organism evidence="9 10">
    <name type="scientific">Owenia fusiformis</name>
    <name type="common">Polychaete worm</name>
    <dbReference type="NCBI Taxonomy" id="6347"/>
    <lineage>
        <taxon>Eukaryota</taxon>
        <taxon>Metazoa</taxon>
        <taxon>Spiralia</taxon>
        <taxon>Lophotrochozoa</taxon>
        <taxon>Annelida</taxon>
        <taxon>Polychaeta</taxon>
        <taxon>Sedentaria</taxon>
        <taxon>Canalipalpata</taxon>
        <taxon>Sabellida</taxon>
        <taxon>Oweniida</taxon>
        <taxon>Oweniidae</taxon>
        <taxon>Owenia</taxon>
    </lineage>
</organism>
<keyword evidence="10" id="KW-1185">Reference proteome</keyword>
<feature type="compositionally biased region" description="Basic and acidic residues" evidence="6">
    <location>
        <begin position="568"/>
        <end position="578"/>
    </location>
</feature>
<feature type="region of interest" description="Disordered" evidence="6">
    <location>
        <begin position="65"/>
        <end position="89"/>
    </location>
</feature>
<dbReference type="InterPro" id="IPR000276">
    <property type="entry name" value="GPCR_Rhodpsn"/>
</dbReference>
<dbReference type="PANTHER" id="PTHR46641">
    <property type="entry name" value="FMRFAMIDE RECEPTOR-RELATED"/>
    <property type="match status" value="1"/>
</dbReference>
<keyword evidence="5" id="KW-0297">G-protein coupled receptor</keyword>
<evidence type="ECO:0000256" key="6">
    <source>
        <dbReference type="SAM" id="MobiDB-lite"/>
    </source>
</evidence>
<keyword evidence="5" id="KW-0807">Transducer</keyword>
<dbReference type="Pfam" id="PF00001">
    <property type="entry name" value="7tm_1"/>
    <property type="match status" value="1"/>
</dbReference>
<dbReference type="GO" id="GO:0004930">
    <property type="term" value="F:G protein-coupled receptor activity"/>
    <property type="evidence" value="ECO:0007669"/>
    <property type="project" value="UniProtKB-KW"/>
</dbReference>
<sequence length="605" mass="69020">MKTRLDARVFTMFYFLVVGTTVKDVSSMNESGFNKKDPPNGEVDMYLNISKIELNSTLEGITNNSDATIETSNSDMQANGSRSDTTTVETIRKPDGAQNITTITDMMNGNEDMTKEVDDTVTVNVSTSVKPIKMFILEYGYFMNLLTKLAKLGIIKFYTFKIDNDTIDTVTNETKIIIKWSEYAELVRTLVFNTQNAKCTPPVGDPVTGLKLPFADHARVMQIYVAAFICAIGAVSNILAYIVLSRQKQNTSVFTMRCLAVNDCIYLIWNGISEVLYWIYGHTYWMDKSVGAMSHNISFAYPYVSTIGYMLQMTSVWLVVLVTVDRFVAVCFPLRAVSLCTIFRARVLCLSVFIMSIVYHIPMFFEWKMAWARNMCSRKFEYVLSFTDTGENFYYQLIYGFILNLMFKNVVPILIVFILNIMLIRDLYRAKRARVEIQIGANTHSRQERDITMTLLSVSTILIICLIPRLALKGMRLVLWIPKTNEEKIAQFWSLEAYDNYYWSSNYLFIASVFSMRANSAVNFFIYCIVRKGFLKELRVIFTCNKKKTSKAQSDKSSRLGAQGQGTKESRGEMRKGEQYIQPGGLVNVSVLSTDESSNYNVRPK</sequence>
<feature type="chain" id="PRO_5043927299" evidence="8">
    <location>
        <begin position="28"/>
        <end position="605"/>
    </location>
</feature>
<dbReference type="PROSITE" id="PS00237">
    <property type="entry name" value="G_PROTEIN_RECEP_F1_1"/>
    <property type="match status" value="1"/>
</dbReference>
<dbReference type="InterPro" id="IPR017452">
    <property type="entry name" value="GPCR_Rhodpsn_7TM"/>
</dbReference>
<dbReference type="CDD" id="cd14978">
    <property type="entry name" value="7tmA_FMRFamide_R-like"/>
    <property type="match status" value="1"/>
</dbReference>
<keyword evidence="5" id="KW-0675">Receptor</keyword>